<keyword evidence="5" id="KW-0121">Carboxypeptidase</keyword>
<evidence type="ECO:0000256" key="4">
    <source>
        <dbReference type="ARBA" id="ARBA00022525"/>
    </source>
</evidence>
<feature type="signal peptide" evidence="16">
    <location>
        <begin position="1"/>
        <end position="25"/>
    </location>
</feature>
<dbReference type="GO" id="GO:0004181">
    <property type="term" value="F:metallocarboxypeptidase activity"/>
    <property type="evidence" value="ECO:0007669"/>
    <property type="project" value="InterPro"/>
</dbReference>
<accession>A0A9N9XBH9</accession>
<feature type="active site" description="Proton donor/acceptor" evidence="15">
    <location>
        <position position="386"/>
    </location>
</feature>
<dbReference type="PROSITE" id="PS52035">
    <property type="entry name" value="PEPTIDASE_M14"/>
    <property type="match status" value="1"/>
</dbReference>
<evidence type="ECO:0000256" key="9">
    <source>
        <dbReference type="ARBA" id="ARBA00022801"/>
    </source>
</evidence>
<keyword evidence="10" id="KW-0862">Zinc</keyword>
<keyword evidence="6" id="KW-0645">Protease</keyword>
<evidence type="ECO:0000313" key="19">
    <source>
        <dbReference type="Proteomes" id="UP001153709"/>
    </source>
</evidence>
<evidence type="ECO:0000256" key="16">
    <source>
        <dbReference type="SAM" id="SignalP"/>
    </source>
</evidence>
<dbReference type="CDD" id="cd03860">
    <property type="entry name" value="M14_CP_A-B_like"/>
    <property type="match status" value="1"/>
</dbReference>
<dbReference type="GO" id="GO:0006508">
    <property type="term" value="P:proteolysis"/>
    <property type="evidence" value="ECO:0007669"/>
    <property type="project" value="UniProtKB-KW"/>
</dbReference>
<proteinExistence type="inferred from homology"/>
<dbReference type="FunFam" id="3.40.630.10:FF:000040">
    <property type="entry name" value="zinc carboxypeptidase"/>
    <property type="match status" value="1"/>
</dbReference>
<evidence type="ECO:0000256" key="13">
    <source>
        <dbReference type="ARBA" id="ARBA00057299"/>
    </source>
</evidence>
<dbReference type="SMART" id="SM00631">
    <property type="entry name" value="Zn_pept"/>
    <property type="match status" value="1"/>
</dbReference>
<evidence type="ECO:0000256" key="2">
    <source>
        <dbReference type="ARBA" id="ARBA00004613"/>
    </source>
</evidence>
<evidence type="ECO:0000256" key="14">
    <source>
        <dbReference type="ARBA" id="ARBA00069039"/>
    </source>
</evidence>
<keyword evidence="4" id="KW-0964">Secreted</keyword>
<evidence type="ECO:0000256" key="7">
    <source>
        <dbReference type="ARBA" id="ARBA00022723"/>
    </source>
</evidence>
<feature type="chain" id="PRO_5040361181" description="Zinc carboxypeptidase A 1" evidence="16">
    <location>
        <begin position="26"/>
        <end position="424"/>
    </location>
</feature>
<comment type="similarity">
    <text evidence="3 15">Belongs to the peptidase M14 family.</text>
</comment>
<keyword evidence="11" id="KW-0482">Metalloprotease</keyword>
<evidence type="ECO:0000313" key="18">
    <source>
        <dbReference type="EMBL" id="CAG9832793.1"/>
    </source>
</evidence>
<comment type="subcellular location">
    <subcellularLocation>
        <location evidence="2">Secreted</location>
    </subcellularLocation>
</comment>
<dbReference type="Gene3D" id="3.30.70.340">
    <property type="entry name" value="Metallocarboxypeptidase-like"/>
    <property type="match status" value="1"/>
</dbReference>
<evidence type="ECO:0000256" key="5">
    <source>
        <dbReference type="ARBA" id="ARBA00022645"/>
    </source>
</evidence>
<dbReference type="FunFam" id="3.30.70.340:FF:000002">
    <property type="entry name" value="Carboxypeptidase A"/>
    <property type="match status" value="1"/>
</dbReference>
<keyword evidence="12" id="KW-1015">Disulfide bond</keyword>
<dbReference type="InterPro" id="IPR000834">
    <property type="entry name" value="Peptidase_M14"/>
</dbReference>
<dbReference type="Pfam" id="PF02244">
    <property type="entry name" value="Propep_M14"/>
    <property type="match status" value="1"/>
</dbReference>
<reference evidence="18" key="1">
    <citation type="submission" date="2022-01" db="EMBL/GenBank/DDBJ databases">
        <authorList>
            <person name="King R."/>
        </authorList>
    </citation>
    <scope>NUCLEOTIDE SEQUENCE</scope>
</reference>
<evidence type="ECO:0000256" key="12">
    <source>
        <dbReference type="ARBA" id="ARBA00023157"/>
    </source>
</evidence>
<comment type="function">
    <text evidence="13">Involved in the digestion of the blood meal.</text>
</comment>
<organism evidence="18 19">
    <name type="scientific">Diabrotica balteata</name>
    <name type="common">Banded cucumber beetle</name>
    <dbReference type="NCBI Taxonomy" id="107213"/>
    <lineage>
        <taxon>Eukaryota</taxon>
        <taxon>Metazoa</taxon>
        <taxon>Ecdysozoa</taxon>
        <taxon>Arthropoda</taxon>
        <taxon>Hexapoda</taxon>
        <taxon>Insecta</taxon>
        <taxon>Pterygota</taxon>
        <taxon>Neoptera</taxon>
        <taxon>Endopterygota</taxon>
        <taxon>Coleoptera</taxon>
        <taxon>Polyphaga</taxon>
        <taxon>Cucujiformia</taxon>
        <taxon>Chrysomeloidea</taxon>
        <taxon>Chrysomelidae</taxon>
        <taxon>Galerucinae</taxon>
        <taxon>Diabroticina</taxon>
        <taxon>Diabroticites</taxon>
        <taxon>Diabrotica</taxon>
    </lineage>
</organism>
<keyword evidence="9" id="KW-0378">Hydrolase</keyword>
<comment type="cofactor">
    <cofactor evidence="1">
        <name>Zn(2+)</name>
        <dbReference type="ChEBI" id="CHEBI:29105"/>
    </cofactor>
</comment>
<dbReference type="PRINTS" id="PR00765">
    <property type="entry name" value="CRBOXYPTASEA"/>
</dbReference>
<dbReference type="AlphaFoldDB" id="A0A9N9XBH9"/>
<dbReference type="InterPro" id="IPR003146">
    <property type="entry name" value="M14A_act_pep"/>
</dbReference>
<evidence type="ECO:0000256" key="1">
    <source>
        <dbReference type="ARBA" id="ARBA00001947"/>
    </source>
</evidence>
<dbReference type="SUPFAM" id="SSF54897">
    <property type="entry name" value="Protease propeptides/inhibitors"/>
    <property type="match status" value="1"/>
</dbReference>
<keyword evidence="8 16" id="KW-0732">Signal</keyword>
<name>A0A9N9XBH9_DIABA</name>
<dbReference type="PANTHER" id="PTHR11705">
    <property type="entry name" value="PROTEASE FAMILY M14 CARBOXYPEPTIDASE A,B"/>
    <property type="match status" value="1"/>
</dbReference>
<evidence type="ECO:0000256" key="3">
    <source>
        <dbReference type="ARBA" id="ARBA00005988"/>
    </source>
</evidence>
<sequence>MLLMQGNMKLAPLYVLVSLLSLSSAAVRYDNYTLYKLSPKTSDELKLLQNLQQSKEYKLDFWRDPYRVGIPISVLVSPEEKYKFENVISKSNVEFKVLDSNIQEQIDKESRVGRLRSIKQGNLTWDRYYDLEHINNWLKKLAKDYPGKVTLIKGGKSFEKRDILGVKVSFGKQKGRRSVWLDSQIHAREWITAPTTTFILNEILHSKEPAVRAMAESHDWYIFPVINPDGFVYSHIGDPMWRKTRSDYGAGCIGTDPNRNWGYKWNELGASTYPCADTYAGPSAFSEIETKSLSEYMSKVENKILLYITFHSHGQYILLPYGHTEVHLDNYDEAYELANRAATSLAKRFGTQYRVGSIADTMGLITGSSMDWYKKNYQIPFAYAYELRDKYTFKLPEDQILPNCLEVMDSLVTLLKGADTLYKN</sequence>
<dbReference type="PANTHER" id="PTHR11705:SF153">
    <property type="entry name" value="ZINC CARBOXYPEPTIDASE A 1-LIKE PROTEIN"/>
    <property type="match status" value="1"/>
</dbReference>
<protein>
    <recommendedName>
        <fullName evidence="14">Zinc carboxypeptidase A 1</fullName>
    </recommendedName>
</protein>
<dbReference type="OrthoDB" id="3626597at2759"/>
<keyword evidence="19" id="KW-1185">Reference proteome</keyword>
<dbReference type="InterPro" id="IPR036990">
    <property type="entry name" value="M14A-like_propep"/>
</dbReference>
<evidence type="ECO:0000256" key="10">
    <source>
        <dbReference type="ARBA" id="ARBA00022833"/>
    </source>
</evidence>
<dbReference type="Pfam" id="PF00246">
    <property type="entry name" value="Peptidase_M14"/>
    <property type="match status" value="1"/>
</dbReference>
<evidence type="ECO:0000256" key="6">
    <source>
        <dbReference type="ARBA" id="ARBA00022670"/>
    </source>
</evidence>
<evidence type="ECO:0000256" key="8">
    <source>
        <dbReference type="ARBA" id="ARBA00022729"/>
    </source>
</evidence>
<gene>
    <name evidence="18" type="ORF">DIABBA_LOCUS6238</name>
</gene>
<dbReference type="Proteomes" id="UP001153709">
    <property type="component" value="Chromosome 4"/>
</dbReference>
<keyword evidence="7" id="KW-0479">Metal-binding</keyword>
<dbReference type="EMBL" id="OU898279">
    <property type="protein sequence ID" value="CAG9832793.1"/>
    <property type="molecule type" value="Genomic_DNA"/>
</dbReference>
<evidence type="ECO:0000259" key="17">
    <source>
        <dbReference type="PROSITE" id="PS52035"/>
    </source>
</evidence>
<dbReference type="Gene3D" id="3.40.630.10">
    <property type="entry name" value="Zn peptidases"/>
    <property type="match status" value="1"/>
</dbReference>
<dbReference type="GO" id="GO:0005615">
    <property type="term" value="C:extracellular space"/>
    <property type="evidence" value="ECO:0007669"/>
    <property type="project" value="TreeGrafter"/>
</dbReference>
<dbReference type="SUPFAM" id="SSF53187">
    <property type="entry name" value="Zn-dependent exopeptidases"/>
    <property type="match status" value="1"/>
</dbReference>
<evidence type="ECO:0000256" key="11">
    <source>
        <dbReference type="ARBA" id="ARBA00023049"/>
    </source>
</evidence>
<feature type="domain" description="Peptidase M14" evidence="17">
    <location>
        <begin position="127"/>
        <end position="418"/>
    </location>
</feature>
<dbReference type="GO" id="GO:0008270">
    <property type="term" value="F:zinc ion binding"/>
    <property type="evidence" value="ECO:0007669"/>
    <property type="project" value="InterPro"/>
</dbReference>
<evidence type="ECO:0000256" key="15">
    <source>
        <dbReference type="PROSITE-ProRule" id="PRU01379"/>
    </source>
</evidence>